<dbReference type="EMBL" id="JAPZBS010000007">
    <property type="protein sequence ID" value="KAJ5368427.1"/>
    <property type="molecule type" value="Genomic_DNA"/>
</dbReference>
<sequence length="133" mass="15522">MPEQLPSRPANGQDVNPPSDVEAPDASYQLRDTNLAAYEEMIQRLRELRDQYEVSEKLLGMLRKAQFQREQTLKQIDKGITTMERFSKEIERMVKEEIERRSNAHEGLREWIEAIDRIQGKKDSDESSAEAEE</sequence>
<keyword evidence="4" id="KW-1185">Reference proteome</keyword>
<dbReference type="RefSeq" id="XP_056553169.1">
    <property type="nucleotide sequence ID" value="XM_056701106.1"/>
</dbReference>
<reference evidence="3" key="2">
    <citation type="journal article" date="2023" name="IMA Fungus">
        <title>Comparative genomic study of the Penicillium genus elucidates a diverse pangenome and 15 lateral gene transfer events.</title>
        <authorList>
            <person name="Petersen C."/>
            <person name="Sorensen T."/>
            <person name="Nielsen M.R."/>
            <person name="Sondergaard T.E."/>
            <person name="Sorensen J.L."/>
            <person name="Fitzpatrick D.A."/>
            <person name="Frisvad J.C."/>
            <person name="Nielsen K.L."/>
        </authorList>
    </citation>
    <scope>NUCLEOTIDE SEQUENCE</scope>
    <source>
        <strain evidence="3">IBT 29864</strain>
    </source>
</reference>
<evidence type="ECO:0000313" key="3">
    <source>
        <dbReference type="EMBL" id="KAJ5368427.1"/>
    </source>
</evidence>
<evidence type="ECO:0000256" key="1">
    <source>
        <dbReference type="SAM" id="Coils"/>
    </source>
</evidence>
<reference evidence="3" key="1">
    <citation type="submission" date="2022-11" db="EMBL/GenBank/DDBJ databases">
        <authorList>
            <person name="Petersen C."/>
        </authorList>
    </citation>
    <scope>NUCLEOTIDE SEQUENCE</scope>
    <source>
        <strain evidence="3">IBT 29864</strain>
    </source>
</reference>
<dbReference type="AlphaFoldDB" id="A0A9W9V4I6"/>
<dbReference type="GeneID" id="81440285"/>
<protein>
    <submittedName>
        <fullName evidence="3">Uncharacterized protein</fullName>
    </submittedName>
</protein>
<name>A0A9W9V4I6_9EURO</name>
<evidence type="ECO:0000256" key="2">
    <source>
        <dbReference type="SAM" id="MobiDB-lite"/>
    </source>
</evidence>
<gene>
    <name evidence="3" type="ORF">N7496_008187</name>
</gene>
<feature type="region of interest" description="Disordered" evidence="2">
    <location>
        <begin position="1"/>
        <end position="25"/>
    </location>
</feature>
<comment type="caution">
    <text evidence="3">The sequence shown here is derived from an EMBL/GenBank/DDBJ whole genome shotgun (WGS) entry which is preliminary data.</text>
</comment>
<proteinExistence type="predicted"/>
<evidence type="ECO:0000313" key="4">
    <source>
        <dbReference type="Proteomes" id="UP001147782"/>
    </source>
</evidence>
<keyword evidence="1" id="KW-0175">Coiled coil</keyword>
<dbReference type="Proteomes" id="UP001147782">
    <property type="component" value="Unassembled WGS sequence"/>
</dbReference>
<feature type="coiled-coil region" evidence="1">
    <location>
        <begin position="35"/>
        <end position="65"/>
    </location>
</feature>
<accession>A0A9W9V4I6</accession>
<organism evidence="3 4">
    <name type="scientific">Penicillium cataractarum</name>
    <dbReference type="NCBI Taxonomy" id="2100454"/>
    <lineage>
        <taxon>Eukaryota</taxon>
        <taxon>Fungi</taxon>
        <taxon>Dikarya</taxon>
        <taxon>Ascomycota</taxon>
        <taxon>Pezizomycotina</taxon>
        <taxon>Eurotiomycetes</taxon>
        <taxon>Eurotiomycetidae</taxon>
        <taxon>Eurotiales</taxon>
        <taxon>Aspergillaceae</taxon>
        <taxon>Penicillium</taxon>
    </lineage>
</organism>